<sequence>MSTSLNKLQQIIAVARCRSFSRAAEELHMSQPALSRSIAAAEARYGFPLFNRMSHGVEVTSAGQDVVEQAQALVQELQVFDSNLRLIGQGKGGRLSVGFAPLLASQLLTRFAADFLRPDSAAQIRVMIRPGRGLLDALKNDEIEVFFFPESHIQDAEDIEIGLVGQVMSGCFVRAGHPLLERRQIARDDLVRYPWLSSVEPHLAPDVPSKARLICDNYHILRETVMTTDAVCICSTDFVAMQLADGSLKEIRVEGLPLGDTRIYMAKLRRRLNSPLASEAISAVRRYLAAGRGGEHLSQ</sequence>
<evidence type="ECO:0000259" key="5">
    <source>
        <dbReference type="PROSITE" id="PS50931"/>
    </source>
</evidence>
<reference evidence="6 7" key="1">
    <citation type="submission" date="2024-07" db="EMBL/GenBank/DDBJ databases">
        <title>Novosphingobium kalidii RD2P27.</title>
        <authorList>
            <person name="Sun J.-Q."/>
        </authorList>
    </citation>
    <scope>NUCLEOTIDE SEQUENCE [LARGE SCALE GENOMIC DNA]</scope>
    <source>
        <strain evidence="6 7">RD2P27</strain>
    </source>
</reference>
<keyword evidence="2" id="KW-0805">Transcription regulation</keyword>
<dbReference type="InterPro" id="IPR036390">
    <property type="entry name" value="WH_DNA-bd_sf"/>
</dbReference>
<dbReference type="InterPro" id="IPR036388">
    <property type="entry name" value="WH-like_DNA-bd_sf"/>
</dbReference>
<dbReference type="PRINTS" id="PR00039">
    <property type="entry name" value="HTHLYSR"/>
</dbReference>
<dbReference type="Gene3D" id="1.10.10.10">
    <property type="entry name" value="Winged helix-like DNA-binding domain superfamily/Winged helix DNA-binding domain"/>
    <property type="match status" value="1"/>
</dbReference>
<keyword evidence="3" id="KW-0238">DNA-binding</keyword>
<feature type="domain" description="HTH lysR-type" evidence="5">
    <location>
        <begin position="3"/>
        <end position="60"/>
    </location>
</feature>
<dbReference type="InterPro" id="IPR000847">
    <property type="entry name" value="LysR_HTH_N"/>
</dbReference>
<comment type="similarity">
    <text evidence="1">Belongs to the LysR transcriptional regulatory family.</text>
</comment>
<protein>
    <submittedName>
        <fullName evidence="6">LysR family transcriptional regulator</fullName>
    </submittedName>
</protein>
<dbReference type="PROSITE" id="PS50931">
    <property type="entry name" value="HTH_LYSR"/>
    <property type="match status" value="1"/>
</dbReference>
<name>A0ABV2D3H6_9SPHN</name>
<dbReference type="PANTHER" id="PTHR30126">
    <property type="entry name" value="HTH-TYPE TRANSCRIPTIONAL REGULATOR"/>
    <property type="match status" value="1"/>
</dbReference>
<dbReference type="PANTHER" id="PTHR30126:SF98">
    <property type="entry name" value="HTH-TYPE TRANSCRIPTIONAL ACTIVATOR BAUR"/>
    <property type="match status" value="1"/>
</dbReference>
<dbReference type="Gene3D" id="3.40.190.10">
    <property type="entry name" value="Periplasmic binding protein-like II"/>
    <property type="match status" value="1"/>
</dbReference>
<dbReference type="InterPro" id="IPR005119">
    <property type="entry name" value="LysR_subst-bd"/>
</dbReference>
<evidence type="ECO:0000256" key="1">
    <source>
        <dbReference type="ARBA" id="ARBA00009437"/>
    </source>
</evidence>
<evidence type="ECO:0000313" key="7">
    <source>
        <dbReference type="Proteomes" id="UP001548713"/>
    </source>
</evidence>
<dbReference type="CDD" id="cd05466">
    <property type="entry name" value="PBP2_LTTR_substrate"/>
    <property type="match status" value="1"/>
</dbReference>
<keyword evidence="4" id="KW-0804">Transcription</keyword>
<organism evidence="6 7">
    <name type="scientific">Novosphingobium kalidii</name>
    <dbReference type="NCBI Taxonomy" id="3230299"/>
    <lineage>
        <taxon>Bacteria</taxon>
        <taxon>Pseudomonadati</taxon>
        <taxon>Pseudomonadota</taxon>
        <taxon>Alphaproteobacteria</taxon>
        <taxon>Sphingomonadales</taxon>
        <taxon>Sphingomonadaceae</taxon>
        <taxon>Novosphingobium</taxon>
    </lineage>
</organism>
<comment type="caution">
    <text evidence="6">The sequence shown here is derived from an EMBL/GenBank/DDBJ whole genome shotgun (WGS) entry which is preliminary data.</text>
</comment>
<gene>
    <name evidence="6" type="ORF">ABVV53_13335</name>
</gene>
<accession>A0ABV2D3H6</accession>
<proteinExistence type="inferred from homology"/>
<evidence type="ECO:0000256" key="3">
    <source>
        <dbReference type="ARBA" id="ARBA00023125"/>
    </source>
</evidence>
<dbReference type="Pfam" id="PF03466">
    <property type="entry name" value="LysR_substrate"/>
    <property type="match status" value="1"/>
</dbReference>
<dbReference type="Proteomes" id="UP001548713">
    <property type="component" value="Unassembled WGS sequence"/>
</dbReference>
<dbReference type="SUPFAM" id="SSF46785">
    <property type="entry name" value="Winged helix' DNA-binding domain"/>
    <property type="match status" value="1"/>
</dbReference>
<dbReference type="Pfam" id="PF00126">
    <property type="entry name" value="HTH_1"/>
    <property type="match status" value="1"/>
</dbReference>
<evidence type="ECO:0000313" key="6">
    <source>
        <dbReference type="EMBL" id="MET1756425.1"/>
    </source>
</evidence>
<dbReference type="EMBL" id="JBEWLY010000021">
    <property type="protein sequence ID" value="MET1756425.1"/>
    <property type="molecule type" value="Genomic_DNA"/>
</dbReference>
<keyword evidence="7" id="KW-1185">Reference proteome</keyword>
<dbReference type="SUPFAM" id="SSF53850">
    <property type="entry name" value="Periplasmic binding protein-like II"/>
    <property type="match status" value="1"/>
</dbReference>
<evidence type="ECO:0000256" key="4">
    <source>
        <dbReference type="ARBA" id="ARBA00023163"/>
    </source>
</evidence>
<dbReference type="RefSeq" id="WP_353984917.1">
    <property type="nucleotide sequence ID" value="NZ_JBEWLY010000021.1"/>
</dbReference>
<evidence type="ECO:0000256" key="2">
    <source>
        <dbReference type="ARBA" id="ARBA00023015"/>
    </source>
</evidence>